<gene>
    <name evidence="1" type="ORF">KFK09_027617</name>
</gene>
<name>A0A8T3AAZ3_DENNO</name>
<proteinExistence type="predicted"/>
<reference evidence="1" key="1">
    <citation type="journal article" date="2022" name="Front. Genet.">
        <title>Chromosome-Scale Assembly of the Dendrobium nobile Genome Provides Insights Into the Molecular Mechanism of the Biosynthesis of the Medicinal Active Ingredient of Dendrobium.</title>
        <authorList>
            <person name="Xu Q."/>
            <person name="Niu S.-C."/>
            <person name="Li K.-L."/>
            <person name="Zheng P.-J."/>
            <person name="Zhang X.-J."/>
            <person name="Jia Y."/>
            <person name="Liu Y."/>
            <person name="Niu Y.-X."/>
            <person name="Yu L.-H."/>
            <person name="Chen D.-F."/>
            <person name="Zhang G.-Q."/>
        </authorList>
    </citation>
    <scope>NUCLEOTIDE SEQUENCE</scope>
    <source>
        <tissue evidence="1">Leaf</tissue>
    </source>
</reference>
<evidence type="ECO:0000313" key="2">
    <source>
        <dbReference type="Proteomes" id="UP000829196"/>
    </source>
</evidence>
<accession>A0A8T3AAZ3</accession>
<dbReference type="OrthoDB" id="391988at2759"/>
<dbReference type="AlphaFoldDB" id="A0A8T3AAZ3"/>
<dbReference type="EMBL" id="JAGYWB010000018">
    <property type="protein sequence ID" value="KAI0493340.1"/>
    <property type="molecule type" value="Genomic_DNA"/>
</dbReference>
<sequence>MVLPVSNIMVGPYAGDAQIRHADFVKSISRAKDCPKDARPEFAILVKSNVANRLSSTPSSTKRILP</sequence>
<dbReference type="Proteomes" id="UP000829196">
    <property type="component" value="Unassembled WGS sequence"/>
</dbReference>
<evidence type="ECO:0000313" key="1">
    <source>
        <dbReference type="EMBL" id="KAI0493340.1"/>
    </source>
</evidence>
<protein>
    <submittedName>
        <fullName evidence="1">Uncharacterized protein</fullName>
    </submittedName>
</protein>
<organism evidence="1 2">
    <name type="scientific">Dendrobium nobile</name>
    <name type="common">Orchid</name>
    <dbReference type="NCBI Taxonomy" id="94219"/>
    <lineage>
        <taxon>Eukaryota</taxon>
        <taxon>Viridiplantae</taxon>
        <taxon>Streptophyta</taxon>
        <taxon>Embryophyta</taxon>
        <taxon>Tracheophyta</taxon>
        <taxon>Spermatophyta</taxon>
        <taxon>Magnoliopsida</taxon>
        <taxon>Liliopsida</taxon>
        <taxon>Asparagales</taxon>
        <taxon>Orchidaceae</taxon>
        <taxon>Epidendroideae</taxon>
        <taxon>Malaxideae</taxon>
        <taxon>Dendrobiinae</taxon>
        <taxon>Dendrobium</taxon>
    </lineage>
</organism>
<keyword evidence="2" id="KW-1185">Reference proteome</keyword>
<comment type="caution">
    <text evidence="1">The sequence shown here is derived from an EMBL/GenBank/DDBJ whole genome shotgun (WGS) entry which is preliminary data.</text>
</comment>